<gene>
    <name evidence="3" type="primary">90</name>
    <name evidence="3" type="ORF">PBI_SPARKY_90</name>
</gene>
<dbReference type="RefSeq" id="YP_009125469.1">
    <property type="nucleotide sequence ID" value="NC_026597.1"/>
</dbReference>
<comment type="similarity">
    <text evidence="1">Belongs to the phD/YefM antitoxin family.</text>
</comment>
<sequence length="82" mass="8996">MSVLVPISKAKAKLSELVRQSEDTDVVLMNHSTPAAVLISVERYESMQEELEDLRDRLSVHERSGVTVSADKLMAELGLAGD</sequence>
<proteinExistence type="inferred from homology"/>
<dbReference type="GeneID" id="23680257"/>
<protein>
    <submittedName>
        <fullName evidence="3">Antitoxin</fullName>
    </submittedName>
</protein>
<dbReference type="Gene3D" id="3.40.1620.10">
    <property type="entry name" value="YefM-like domain"/>
    <property type="match status" value="1"/>
</dbReference>
<keyword evidence="2" id="KW-0175">Coiled coil</keyword>
<dbReference type="InterPro" id="IPR036165">
    <property type="entry name" value="YefM-like_sf"/>
</dbReference>
<evidence type="ECO:0000313" key="4">
    <source>
        <dbReference type="Proteomes" id="UP000028659"/>
    </source>
</evidence>
<dbReference type="SUPFAM" id="SSF143120">
    <property type="entry name" value="YefM-like"/>
    <property type="match status" value="1"/>
</dbReference>
<accession>A0A076G8C9</accession>
<dbReference type="PANTHER" id="PTHR33713">
    <property type="entry name" value="ANTITOXIN YAFN-RELATED"/>
    <property type="match status" value="1"/>
</dbReference>
<reference evidence="3 4" key="1">
    <citation type="submission" date="2014-07" db="EMBL/GenBank/DDBJ databases">
        <authorList>
            <person name="Simmons-Yager K."/>
            <person name="Taylor B.J."/>
            <person name="Thorniley A.J."/>
            <person name="Dasenko M.A."/>
            <person name="Denver D.R."/>
            <person name="Garcia-Ruiz H."/>
            <person name="Hoyer J.S."/>
            <person name="Jogdeo S."/>
            <person name="Sullivan C.M."/>
            <person name="Peterson M.R."/>
            <person name="Rowley E.R."/>
            <person name="Schnitzler C.E."/>
            <person name="Vining K.J."/>
            <person name="Almabruk K.H."/>
            <person name="Banawas S."/>
            <person name="Beatty C."/>
            <person name="Bullock C.J."/>
            <person name="Cappellazzi J.E."/>
            <person name="Chagani S.E."/>
            <person name="Chatterjee P."/>
            <person name="Cram E.D."/>
            <person name="Elorriaga M.E.S.T.E.F.A."/>
            <person name="Esser M."/>
            <person name="Fellows E.J."/>
            <person name="Garcia G.R."/>
            <person name="Gullaba J.M."/>
            <person name="Kinsley M.A."/>
            <person name="Luo F."/>
            <person name="Mcginnis M."/>
            <person name="Paquette C.E."/>
            <person name="Reddekopp R.L."/>
            <person name="Rosen K.L."/>
            <person name="Sahlfeld L.M."/>
            <person name="Vondras A.M."/>
            <person name="Wang J.X."/>
            <person name="Weiss E.S."/>
            <person name="Wernick R."/>
            <person name="Abuelizz H.A."/>
            <person name="Amaro Y."/>
            <person name="Archer C.L."/>
            <person name="Basu A."/>
            <person name="Bellinger M.R."/>
            <person name="Johnson S.F."/>
            <person name="Kitchen S.A."/>
            <person name="Li M."/>
            <person name="Morey-Castro K.E."/>
            <person name="Lavalleur H.J."/>
            <person name="Rangel L.J."/>
            <person name="Ree J.F."/>
            <person name="Shay S.D."/>
            <person name="Sheng Y."/>
            <person name="Smyth J.C."/>
            <person name="Stamm E.A."/>
            <person name="Taylor C.R."/>
            <person name="Vining O.B."/>
            <person name="Wanzeck K.M."/>
            <person name="Watson G."/>
            <person name="Bruck A.J."/>
            <person name="Anders K.R."/>
            <person name="Braun M.A."/>
            <person name="Delesalle V.A."/>
            <person name="Hughes L.E."/>
            <person name="Ware V.C."/>
            <person name="Bradley K.W."/>
            <person name="Barker L.P."/>
            <person name="Asai D.J."/>
            <person name="Bowman C.A."/>
            <person name="Russell D.A."/>
            <person name="Pope W.H."/>
            <person name="Jacobs-Sera D."/>
            <person name="Hendrix R.W."/>
            <person name="Hatfull G.F."/>
        </authorList>
    </citation>
    <scope>NUCLEOTIDE SEQUENCE [LARGE SCALE GENOMIC DNA]</scope>
</reference>
<dbReference type="PANTHER" id="PTHR33713:SF10">
    <property type="entry name" value="ANTITOXIN YAFN"/>
    <property type="match status" value="1"/>
</dbReference>
<evidence type="ECO:0000256" key="2">
    <source>
        <dbReference type="SAM" id="Coils"/>
    </source>
</evidence>
<dbReference type="Proteomes" id="UP000028659">
    <property type="component" value="Genome"/>
</dbReference>
<evidence type="ECO:0000313" key="3">
    <source>
        <dbReference type="EMBL" id="AII28234.1"/>
    </source>
</evidence>
<evidence type="ECO:0000256" key="1">
    <source>
        <dbReference type="ARBA" id="ARBA00009981"/>
    </source>
</evidence>
<organism evidence="3 4">
    <name type="scientific">Mycobacterium phage Sparky</name>
    <dbReference type="NCBI Taxonomy" id="1527493"/>
    <lineage>
        <taxon>Viruses</taxon>
        <taxon>Duplodnaviria</taxon>
        <taxon>Heunggongvirae</taxon>
        <taxon>Uroviricota</taxon>
        <taxon>Caudoviricetes</taxon>
        <taxon>Sparkyvirus</taxon>
        <taxon>Sparkyvirus sparky</taxon>
    </lineage>
</organism>
<dbReference type="NCBIfam" id="TIGR01552">
    <property type="entry name" value="phd_fam"/>
    <property type="match status" value="1"/>
</dbReference>
<dbReference type="InterPro" id="IPR051405">
    <property type="entry name" value="phD/YefM_antitoxin"/>
</dbReference>
<dbReference type="OrthoDB" id="23860at10239"/>
<keyword evidence="4" id="KW-1185">Reference proteome</keyword>
<feature type="coiled-coil region" evidence="2">
    <location>
        <begin position="37"/>
        <end position="64"/>
    </location>
</feature>
<dbReference type="EMBL" id="KM083128">
    <property type="protein sequence ID" value="AII28234.1"/>
    <property type="molecule type" value="Genomic_DNA"/>
</dbReference>
<name>A0A076G8C9_9CAUD</name>
<dbReference type="Pfam" id="PF02604">
    <property type="entry name" value="PhdYeFM_antitox"/>
    <property type="match status" value="1"/>
</dbReference>
<dbReference type="KEGG" id="vg:23680257"/>
<dbReference type="InterPro" id="IPR006442">
    <property type="entry name" value="Antitoxin_Phd/YefM"/>
</dbReference>